<reference evidence="14" key="1">
    <citation type="submission" date="2020-10" db="EMBL/GenBank/DDBJ databases">
        <authorList>
            <person name="Kikuchi T."/>
        </authorList>
    </citation>
    <scope>NUCLEOTIDE SEQUENCE</scope>
    <source>
        <strain evidence="14">NKZ352</strain>
    </source>
</reference>
<feature type="domain" description="DNA primase large subunit C-terminal" evidence="13">
    <location>
        <begin position="294"/>
        <end position="466"/>
    </location>
</feature>
<protein>
    <recommendedName>
        <fullName evidence="2 10">DNA primase large subunit</fullName>
    </recommendedName>
</protein>
<dbReference type="PANTHER" id="PTHR10537">
    <property type="entry name" value="DNA PRIMASE LARGE SUBUNIT"/>
    <property type="match status" value="1"/>
</dbReference>
<proteinExistence type="inferred from homology"/>
<dbReference type="GO" id="GO:0046872">
    <property type="term" value="F:metal ion binding"/>
    <property type="evidence" value="ECO:0007669"/>
    <property type="project" value="UniProtKB-UniRule"/>
</dbReference>
<dbReference type="EMBL" id="CAJGYM010000001">
    <property type="protein sequence ID" value="CAD6184419.1"/>
    <property type="molecule type" value="Genomic_DNA"/>
</dbReference>
<keyword evidence="5 10" id="KW-0235">DNA replication</keyword>
<dbReference type="GO" id="GO:0006269">
    <property type="term" value="P:DNA replication, synthesis of primer"/>
    <property type="evidence" value="ECO:0007669"/>
    <property type="project" value="UniProtKB-KW"/>
</dbReference>
<evidence type="ECO:0000256" key="11">
    <source>
        <dbReference type="PIRSR" id="PIRSR009449-1"/>
    </source>
</evidence>
<comment type="similarity">
    <text evidence="1 10">Belongs to the eukaryotic-type primase large subunit family.</text>
</comment>
<dbReference type="Pfam" id="PF04104">
    <property type="entry name" value="DNA_primase_lrg"/>
    <property type="match status" value="1"/>
</dbReference>
<evidence type="ECO:0000256" key="7">
    <source>
        <dbReference type="ARBA" id="ARBA00023004"/>
    </source>
</evidence>
<dbReference type="GO" id="GO:0051539">
    <property type="term" value="F:4 iron, 4 sulfur cluster binding"/>
    <property type="evidence" value="ECO:0007669"/>
    <property type="project" value="UniProtKB-UniRule"/>
</dbReference>
<evidence type="ECO:0000256" key="5">
    <source>
        <dbReference type="ARBA" id="ARBA00022705"/>
    </source>
</evidence>
<keyword evidence="8 10" id="KW-0411">Iron-sulfur</keyword>
<dbReference type="PIRSF" id="PIRSF009449">
    <property type="entry name" value="DNA_primase_large_subunit"/>
    <property type="match status" value="1"/>
</dbReference>
<comment type="caution">
    <text evidence="14">The sequence shown here is derived from an EMBL/GenBank/DDBJ whole genome shotgun (WGS) entry which is preliminary data.</text>
</comment>
<feature type="compositionally biased region" description="Polar residues" evidence="12">
    <location>
        <begin position="491"/>
        <end position="505"/>
    </location>
</feature>
<dbReference type="GO" id="GO:0006270">
    <property type="term" value="P:DNA replication initiation"/>
    <property type="evidence" value="ECO:0007669"/>
    <property type="project" value="TreeGrafter"/>
</dbReference>
<dbReference type="Gene3D" id="1.20.930.80">
    <property type="match status" value="1"/>
</dbReference>
<evidence type="ECO:0000256" key="1">
    <source>
        <dbReference type="ARBA" id="ARBA00010564"/>
    </source>
</evidence>
<evidence type="ECO:0000256" key="8">
    <source>
        <dbReference type="ARBA" id="ARBA00023014"/>
    </source>
</evidence>
<keyword evidence="4 10" id="KW-0639">Primosome</keyword>
<dbReference type="CDD" id="cd07322">
    <property type="entry name" value="PriL_PriS_Eukaryotic"/>
    <property type="match status" value="1"/>
</dbReference>
<feature type="region of interest" description="Disordered" evidence="12">
    <location>
        <begin position="489"/>
        <end position="520"/>
    </location>
</feature>
<dbReference type="GO" id="GO:0003677">
    <property type="term" value="F:DNA binding"/>
    <property type="evidence" value="ECO:0007669"/>
    <property type="project" value="UniProtKB-UniRule"/>
</dbReference>
<dbReference type="Pfam" id="PF26466">
    <property type="entry name" value="DNA_primase_lrg_N"/>
    <property type="match status" value="1"/>
</dbReference>
<keyword evidence="6 10" id="KW-0479">Metal-binding</keyword>
<dbReference type="InterPro" id="IPR016558">
    <property type="entry name" value="DNA_primase_lsu_euk"/>
</dbReference>
<dbReference type="PANTHER" id="PTHR10537:SF3">
    <property type="entry name" value="DNA PRIMASE LARGE SUBUNIT"/>
    <property type="match status" value="1"/>
</dbReference>
<sequence>MFAPEDSRQRRSKINVDRIRIKEVAANSSSVDYPAYLQLYEIPPGNDITLAEFDEIAVERLRTLKALENCKDGYKLNDDDFKKVFREQIRKFGSKLIVNCQEKKTETERADAWRRDTIGHFILRLAFCRTVENVKWLVNQELDLFKLRFMNESEEVVLRALRNTQFELEKVSDSEREHLVNKLASGSGMSLDVVRITSFWKVGFTEALDLIRKRQVYLQEGMAYVPYEDLVVIICSHLRTQMTQAMARAYKNLGMLEEENRLLPRLKSLSNNAYDGKQYTGNENENLVTRKMLDKLASTSFPLCMKHIHTSLRSNHHLKYGGRRQYGLFLKAIGLSLDEAMMLMREEFTKKMPSDKFDKEYAYNIRYMYGKEGRRVAQNAFSCSAIILRNPPSTVDCHGCPYRHTEPQILAQRLQKEGLTRDQVEKIVNLSSQHSYDKACSRFFEYTHKMEEGALGQLITHPNFYFEESQKVLTGKRATTADFVESHVASAESQSSLMSRKSSCPSREPTDIDGDMELDD</sequence>
<keyword evidence="3 10" id="KW-0004">4Fe-4S</keyword>
<comment type="function">
    <text evidence="10">DNA primase is the polymerase that synthesizes small RNA primers for the Okazaki fragments made during discontinuous DNA replication.</text>
</comment>
<feature type="binding site" evidence="11">
    <location>
        <position position="400"/>
    </location>
    <ligand>
        <name>[4Fe-4S] cluster</name>
        <dbReference type="ChEBI" id="CHEBI:49883"/>
    </ligand>
</feature>
<dbReference type="InterPro" id="IPR058560">
    <property type="entry name" value="DNA_primase_C"/>
</dbReference>
<gene>
    <name evidence="14" type="ORF">CAUJ_LOCUS338</name>
</gene>
<feature type="binding site" evidence="11">
    <location>
        <position position="440"/>
    </location>
    <ligand>
        <name>[4Fe-4S] cluster</name>
        <dbReference type="ChEBI" id="CHEBI:49883"/>
    </ligand>
</feature>
<feature type="compositionally biased region" description="Acidic residues" evidence="12">
    <location>
        <begin position="511"/>
        <end position="520"/>
    </location>
</feature>
<evidence type="ECO:0000313" key="14">
    <source>
        <dbReference type="EMBL" id="CAD6184419.1"/>
    </source>
</evidence>
<accession>A0A8S1GMS9</accession>
<keyword evidence="15" id="KW-1185">Reference proteome</keyword>
<dbReference type="GO" id="GO:0005658">
    <property type="term" value="C:alpha DNA polymerase:primase complex"/>
    <property type="evidence" value="ECO:0007669"/>
    <property type="project" value="TreeGrafter"/>
</dbReference>
<evidence type="ECO:0000256" key="10">
    <source>
        <dbReference type="PIRNR" id="PIRNR009449"/>
    </source>
</evidence>
<name>A0A8S1GMS9_9PELO</name>
<evidence type="ECO:0000256" key="2">
    <source>
        <dbReference type="ARBA" id="ARBA00019038"/>
    </source>
</evidence>
<dbReference type="InterPro" id="IPR007238">
    <property type="entry name" value="DNA_primase_lsu_euk/arc"/>
</dbReference>
<evidence type="ECO:0000313" key="15">
    <source>
        <dbReference type="Proteomes" id="UP000835052"/>
    </source>
</evidence>
<evidence type="ECO:0000256" key="6">
    <source>
        <dbReference type="ARBA" id="ARBA00022723"/>
    </source>
</evidence>
<comment type="cofactor">
    <cofactor evidence="10">
        <name>[4Fe-4S] cluster</name>
        <dbReference type="ChEBI" id="CHEBI:49883"/>
    </cofactor>
    <text evidence="10">Binds 1 [4Fe-4S] cluster.</text>
</comment>
<dbReference type="AlphaFoldDB" id="A0A8S1GMS9"/>
<feature type="binding site" evidence="11">
    <location>
        <position position="304"/>
    </location>
    <ligand>
        <name>[4Fe-4S] cluster</name>
        <dbReference type="ChEBI" id="CHEBI:49883"/>
    </ligand>
</feature>
<evidence type="ECO:0000259" key="13">
    <source>
        <dbReference type="Pfam" id="PF04104"/>
    </source>
</evidence>
<evidence type="ECO:0000256" key="4">
    <source>
        <dbReference type="ARBA" id="ARBA00022515"/>
    </source>
</evidence>
<evidence type="ECO:0000256" key="3">
    <source>
        <dbReference type="ARBA" id="ARBA00022485"/>
    </source>
</evidence>
<dbReference type="Proteomes" id="UP000835052">
    <property type="component" value="Unassembled WGS sequence"/>
</dbReference>
<dbReference type="OrthoDB" id="421393at2759"/>
<keyword evidence="7 10" id="KW-0408">Iron</keyword>
<keyword evidence="9 10" id="KW-0238">DNA-binding</keyword>
<organism evidence="14 15">
    <name type="scientific">Caenorhabditis auriculariae</name>
    <dbReference type="NCBI Taxonomy" id="2777116"/>
    <lineage>
        <taxon>Eukaryota</taxon>
        <taxon>Metazoa</taxon>
        <taxon>Ecdysozoa</taxon>
        <taxon>Nematoda</taxon>
        <taxon>Chromadorea</taxon>
        <taxon>Rhabditida</taxon>
        <taxon>Rhabditina</taxon>
        <taxon>Rhabditomorpha</taxon>
        <taxon>Rhabditoidea</taxon>
        <taxon>Rhabditidae</taxon>
        <taxon>Peloderinae</taxon>
        <taxon>Caenorhabditis</taxon>
    </lineage>
</organism>
<evidence type="ECO:0000256" key="9">
    <source>
        <dbReference type="ARBA" id="ARBA00023125"/>
    </source>
</evidence>
<feature type="binding site" evidence="11">
    <location>
        <position position="383"/>
    </location>
    <ligand>
        <name>[4Fe-4S] cluster</name>
        <dbReference type="ChEBI" id="CHEBI:49883"/>
    </ligand>
</feature>
<evidence type="ECO:0000256" key="12">
    <source>
        <dbReference type="SAM" id="MobiDB-lite"/>
    </source>
</evidence>